<dbReference type="RefSeq" id="WP_166287148.1">
    <property type="nucleotide sequence ID" value="NZ_CP049863.1"/>
</dbReference>
<gene>
    <name evidence="1" type="ORF">G7068_00040</name>
    <name evidence="2" type="ORF">G7068_16005</name>
</gene>
<proteinExistence type="predicted"/>
<protein>
    <submittedName>
        <fullName evidence="2">Uncharacterized protein</fullName>
    </submittedName>
</protein>
<dbReference type="KEGG" id="lvi:G7068_16005"/>
<evidence type="ECO:0000313" key="2">
    <source>
        <dbReference type="EMBL" id="QIK64550.1"/>
    </source>
</evidence>
<evidence type="ECO:0000313" key="1">
    <source>
        <dbReference type="EMBL" id="QIK61775.1"/>
    </source>
</evidence>
<dbReference type="EMBL" id="CP049863">
    <property type="protein sequence ID" value="QIK61775.1"/>
    <property type="molecule type" value="Genomic_DNA"/>
</dbReference>
<accession>A0A6G7XIX5</accession>
<reference evidence="2 3" key="1">
    <citation type="submission" date="2020-03" db="EMBL/GenBank/DDBJ databases">
        <title>Leucobacter sp. nov., isolated from beetles.</title>
        <authorList>
            <person name="Hyun D.-W."/>
            <person name="Bae J.-W."/>
        </authorList>
    </citation>
    <scope>NUCLEOTIDE SEQUENCE [LARGE SCALE GENOMIC DNA]</scope>
    <source>
        <strain evidence="2 3">HDW9C</strain>
    </source>
</reference>
<keyword evidence="3" id="KW-1185">Reference proteome</keyword>
<evidence type="ECO:0000313" key="3">
    <source>
        <dbReference type="Proteomes" id="UP000502677"/>
    </source>
</evidence>
<dbReference type="AlphaFoldDB" id="A0A6G7XIX5"/>
<sequence>MLYLRVNNHWRRALYTIDHPSGDRYALLPVYGQPDTVLKSVMEQQPWLRDIRTPEPKLAS</sequence>
<dbReference type="Proteomes" id="UP000502677">
    <property type="component" value="Chromosome"/>
</dbReference>
<dbReference type="EMBL" id="CP049863">
    <property type="protein sequence ID" value="QIK64550.1"/>
    <property type="molecule type" value="Genomic_DNA"/>
</dbReference>
<organism evidence="2 3">
    <name type="scientific">Leucobacter viscericola</name>
    <dbReference type="NCBI Taxonomy" id="2714935"/>
    <lineage>
        <taxon>Bacteria</taxon>
        <taxon>Bacillati</taxon>
        <taxon>Actinomycetota</taxon>
        <taxon>Actinomycetes</taxon>
        <taxon>Micrococcales</taxon>
        <taxon>Microbacteriaceae</taxon>
        <taxon>Leucobacter</taxon>
    </lineage>
</organism>
<name>A0A6G7XIX5_9MICO</name>
<dbReference type="KEGG" id="lvi:G7068_00040"/>